<dbReference type="PANTHER" id="PTHR32251:SF23">
    <property type="entry name" value="3-OXO-5-ALPHA-STEROID 4-DEHYDROGENASE (DUF1295)"/>
    <property type="match status" value="1"/>
</dbReference>
<reference evidence="2" key="1">
    <citation type="submission" date="2020-03" db="EMBL/GenBank/DDBJ databases">
        <title>Site-based positive gene gene selection in Geosmithia morbida across the United States reveals a broad range of putative effectors and factors for local host and environmental adapation.</title>
        <authorList>
            <person name="Onufrak A."/>
            <person name="Murdoch R.W."/>
            <person name="Gazis R."/>
            <person name="Huff M."/>
            <person name="Staton M."/>
            <person name="Klingeman W."/>
            <person name="Hadziabdic D."/>
        </authorList>
    </citation>
    <scope>NUCLEOTIDE SEQUENCE</scope>
    <source>
        <strain evidence="2">1262</strain>
    </source>
</reference>
<dbReference type="GeneID" id="55968370"/>
<feature type="transmembrane region" description="Helical" evidence="1">
    <location>
        <begin position="83"/>
        <end position="101"/>
    </location>
</feature>
<name>A0A9P4YQB9_9HYPO</name>
<dbReference type="Pfam" id="PF06966">
    <property type="entry name" value="DUF1295"/>
    <property type="match status" value="1"/>
</dbReference>
<protein>
    <recommendedName>
        <fullName evidence="4">DUF1295-domain-containing protein</fullName>
    </recommendedName>
</protein>
<keyword evidence="1" id="KW-0472">Membrane</keyword>
<dbReference type="AlphaFoldDB" id="A0A9P4YQB9"/>
<dbReference type="Gene3D" id="1.20.120.1630">
    <property type="match status" value="1"/>
</dbReference>
<evidence type="ECO:0000313" key="3">
    <source>
        <dbReference type="Proteomes" id="UP000749293"/>
    </source>
</evidence>
<feature type="transmembrane region" description="Helical" evidence="1">
    <location>
        <begin position="53"/>
        <end position="71"/>
    </location>
</feature>
<keyword evidence="1" id="KW-0812">Transmembrane</keyword>
<gene>
    <name evidence="2" type="ORF">GMORB2_2140</name>
</gene>
<comment type="caution">
    <text evidence="2">The sequence shown here is derived from an EMBL/GenBank/DDBJ whole genome shotgun (WGS) entry which is preliminary data.</text>
</comment>
<dbReference type="PANTHER" id="PTHR32251">
    <property type="entry name" value="3-OXO-5-ALPHA-STEROID 4-DEHYDROGENASE"/>
    <property type="match status" value="1"/>
</dbReference>
<organism evidence="2 3">
    <name type="scientific">Geosmithia morbida</name>
    <dbReference type="NCBI Taxonomy" id="1094350"/>
    <lineage>
        <taxon>Eukaryota</taxon>
        <taxon>Fungi</taxon>
        <taxon>Dikarya</taxon>
        <taxon>Ascomycota</taxon>
        <taxon>Pezizomycotina</taxon>
        <taxon>Sordariomycetes</taxon>
        <taxon>Hypocreomycetidae</taxon>
        <taxon>Hypocreales</taxon>
        <taxon>Bionectriaceae</taxon>
        <taxon>Geosmithia</taxon>
    </lineage>
</organism>
<sequence length="355" mass="40625">MALPVLKSVKECGDYSKTVEPFIPQLYDLPYRVLDNVGSIDGLLSVYTDTNPLITAFGASVVLSSIFLVVSEINRNYSQVDRLWSLLPNLYIVHLAVWARLAGVSHSRIDLVATFSTLWSARLTYNYWRKGGYTVGSEDYRWAVLQKYVPRFVWFIFNLAFISSIQTVLLFSISCIPAYAILLSTQFDEAITTADLSYFAIELVLVLSEWFSDGQMWNYQTAKHKYKENGKIPEGFHKKDLDRGFITSGLFAYSRHPNFLAEQTVWFALYQWSCYATNNFYSWTGIGSGALMLLFQGSTWLTELITAQKYPEYKYYKSQVGMFVPTSISGYKGPTPKVIRTSELGKRQEENEKQK</sequence>
<dbReference type="GO" id="GO:0016020">
    <property type="term" value="C:membrane"/>
    <property type="evidence" value="ECO:0007669"/>
    <property type="project" value="TreeGrafter"/>
</dbReference>
<evidence type="ECO:0000256" key="1">
    <source>
        <dbReference type="SAM" id="Phobius"/>
    </source>
</evidence>
<evidence type="ECO:0008006" key="4">
    <source>
        <dbReference type="Google" id="ProtNLM"/>
    </source>
</evidence>
<keyword evidence="1" id="KW-1133">Transmembrane helix</keyword>
<dbReference type="Proteomes" id="UP000749293">
    <property type="component" value="Unassembled WGS sequence"/>
</dbReference>
<dbReference type="OrthoDB" id="201504at2759"/>
<evidence type="ECO:0000313" key="2">
    <source>
        <dbReference type="EMBL" id="KAF4121178.1"/>
    </source>
</evidence>
<dbReference type="RefSeq" id="XP_035319830.1">
    <property type="nucleotide sequence ID" value="XM_035464120.1"/>
</dbReference>
<dbReference type="EMBL" id="JAANYQ010000013">
    <property type="protein sequence ID" value="KAF4121178.1"/>
    <property type="molecule type" value="Genomic_DNA"/>
</dbReference>
<accession>A0A9P4YQB9</accession>
<proteinExistence type="predicted"/>
<dbReference type="InterPro" id="IPR010721">
    <property type="entry name" value="UstE-like"/>
</dbReference>
<feature type="transmembrane region" description="Helical" evidence="1">
    <location>
        <begin position="152"/>
        <end position="182"/>
    </location>
</feature>
<keyword evidence="3" id="KW-1185">Reference proteome</keyword>